<organism evidence="1 2">
    <name type="scientific">Austropuccinia psidii MF-1</name>
    <dbReference type="NCBI Taxonomy" id="1389203"/>
    <lineage>
        <taxon>Eukaryota</taxon>
        <taxon>Fungi</taxon>
        <taxon>Dikarya</taxon>
        <taxon>Basidiomycota</taxon>
        <taxon>Pucciniomycotina</taxon>
        <taxon>Pucciniomycetes</taxon>
        <taxon>Pucciniales</taxon>
        <taxon>Sphaerophragmiaceae</taxon>
        <taxon>Austropuccinia</taxon>
    </lineage>
</organism>
<accession>A0A9Q3BTQ7</accession>
<comment type="caution">
    <text evidence="1">The sequence shown here is derived from an EMBL/GenBank/DDBJ whole genome shotgun (WGS) entry which is preliminary data.</text>
</comment>
<proteinExistence type="predicted"/>
<dbReference type="EMBL" id="AVOT02002718">
    <property type="protein sequence ID" value="MBW0471292.1"/>
    <property type="molecule type" value="Genomic_DNA"/>
</dbReference>
<dbReference type="Proteomes" id="UP000765509">
    <property type="component" value="Unassembled WGS sequence"/>
</dbReference>
<protein>
    <submittedName>
        <fullName evidence="1">Uncharacterized protein</fullName>
    </submittedName>
</protein>
<reference evidence="1" key="1">
    <citation type="submission" date="2021-03" db="EMBL/GenBank/DDBJ databases">
        <title>Draft genome sequence of rust myrtle Austropuccinia psidii MF-1, a brazilian biotype.</title>
        <authorList>
            <person name="Quecine M.C."/>
            <person name="Pachon D.M.R."/>
            <person name="Bonatelli M.L."/>
            <person name="Correr F.H."/>
            <person name="Franceschini L.M."/>
            <person name="Leite T.F."/>
            <person name="Margarido G.R.A."/>
            <person name="Almeida C.A."/>
            <person name="Ferrarezi J.A."/>
            <person name="Labate C.A."/>
        </authorList>
    </citation>
    <scope>NUCLEOTIDE SEQUENCE</scope>
    <source>
        <strain evidence="1">MF-1</strain>
    </source>
</reference>
<gene>
    <name evidence="1" type="ORF">O181_011007</name>
</gene>
<evidence type="ECO:0000313" key="1">
    <source>
        <dbReference type="EMBL" id="MBW0471292.1"/>
    </source>
</evidence>
<dbReference type="AlphaFoldDB" id="A0A9Q3BTQ7"/>
<evidence type="ECO:0000313" key="2">
    <source>
        <dbReference type="Proteomes" id="UP000765509"/>
    </source>
</evidence>
<name>A0A9Q3BTQ7_9BASI</name>
<keyword evidence="2" id="KW-1185">Reference proteome</keyword>
<sequence length="100" mass="11502">MLRWKIAIQEYRSKMIIFYKAGNIPNNSDGLGRWALANTPDNPAYVPLEAEPQIIIEGINIAYIGTELFADVRECYKQERYCYILTSLLEKDCKDIALVN</sequence>